<dbReference type="InterPro" id="IPR012677">
    <property type="entry name" value="Nucleotide-bd_a/b_plait_sf"/>
</dbReference>
<dbReference type="PROSITE" id="PS50102">
    <property type="entry name" value="RRM"/>
    <property type="match status" value="4"/>
</dbReference>
<feature type="domain" description="RRM" evidence="7">
    <location>
        <begin position="321"/>
        <end position="431"/>
    </location>
</feature>
<dbReference type="FunFam" id="3.30.70.330:FF:000406">
    <property type="entry name" value="Related to Nucleolar protein NOP4"/>
    <property type="match status" value="1"/>
</dbReference>
<keyword evidence="4" id="KW-0539">Nucleus</keyword>
<organism evidence="8 9">
    <name type="scientific">Clohesyomyces aquaticus</name>
    <dbReference type="NCBI Taxonomy" id="1231657"/>
    <lineage>
        <taxon>Eukaryota</taxon>
        <taxon>Fungi</taxon>
        <taxon>Dikarya</taxon>
        <taxon>Ascomycota</taxon>
        <taxon>Pezizomycotina</taxon>
        <taxon>Dothideomycetes</taxon>
        <taxon>Pleosporomycetidae</taxon>
        <taxon>Pleosporales</taxon>
        <taxon>Lindgomycetaceae</taxon>
        <taxon>Clohesyomyces</taxon>
    </lineage>
</organism>
<feature type="region of interest" description="Disordered" evidence="6">
    <location>
        <begin position="663"/>
        <end position="785"/>
    </location>
</feature>
<dbReference type="GO" id="GO:0005730">
    <property type="term" value="C:nucleolus"/>
    <property type="evidence" value="ECO:0007669"/>
    <property type="project" value="TreeGrafter"/>
</dbReference>
<dbReference type="PANTHER" id="PTHR48039:SF5">
    <property type="entry name" value="RNA-BINDING PROTEIN 28"/>
    <property type="match status" value="1"/>
</dbReference>
<protein>
    <recommendedName>
        <fullName evidence="7">RRM domain-containing protein</fullName>
    </recommendedName>
</protein>
<dbReference type="SUPFAM" id="SSF54928">
    <property type="entry name" value="RNA-binding domain, RBD"/>
    <property type="match status" value="3"/>
</dbReference>
<proteinExistence type="predicted"/>
<reference evidence="8 9" key="1">
    <citation type="submission" date="2016-07" db="EMBL/GenBank/DDBJ databases">
        <title>Pervasive Adenine N6-methylation of Active Genes in Fungi.</title>
        <authorList>
            <consortium name="DOE Joint Genome Institute"/>
            <person name="Mondo S.J."/>
            <person name="Dannebaum R.O."/>
            <person name="Kuo R.C."/>
            <person name="Labutti K."/>
            <person name="Haridas S."/>
            <person name="Kuo A."/>
            <person name="Salamov A."/>
            <person name="Ahrendt S.R."/>
            <person name="Lipzen A."/>
            <person name="Sullivan W."/>
            <person name="Andreopoulos W.B."/>
            <person name="Clum A."/>
            <person name="Lindquist E."/>
            <person name="Daum C."/>
            <person name="Ramamoorthy G.K."/>
            <person name="Gryganskyi A."/>
            <person name="Culley D."/>
            <person name="Magnuson J.K."/>
            <person name="James T.Y."/>
            <person name="O'Malley M.A."/>
            <person name="Stajich J.E."/>
            <person name="Spatafora J.W."/>
            <person name="Visel A."/>
            <person name="Grigoriev I.V."/>
        </authorList>
    </citation>
    <scope>NUCLEOTIDE SEQUENCE [LARGE SCALE GENOMIC DNA]</scope>
    <source>
        <strain evidence="8 9">CBS 115471</strain>
    </source>
</reference>
<dbReference type="InterPro" id="IPR035979">
    <property type="entry name" value="RBD_domain_sf"/>
</dbReference>
<dbReference type="InterPro" id="IPR000504">
    <property type="entry name" value="RRM_dom"/>
</dbReference>
<evidence type="ECO:0000256" key="1">
    <source>
        <dbReference type="ARBA" id="ARBA00004123"/>
    </source>
</evidence>
<dbReference type="Gene3D" id="3.30.70.330">
    <property type="match status" value="4"/>
</dbReference>
<feature type="region of interest" description="Disordered" evidence="6">
    <location>
        <begin position="1"/>
        <end position="37"/>
    </location>
</feature>
<evidence type="ECO:0000256" key="6">
    <source>
        <dbReference type="SAM" id="MobiDB-lite"/>
    </source>
</evidence>
<evidence type="ECO:0000313" key="8">
    <source>
        <dbReference type="EMBL" id="ORY16953.1"/>
    </source>
</evidence>
<comment type="subcellular location">
    <subcellularLocation>
        <location evidence="1">Nucleus</location>
    </subcellularLocation>
</comment>
<feature type="compositionally biased region" description="Basic and acidic residues" evidence="6">
    <location>
        <begin position="749"/>
        <end position="769"/>
    </location>
</feature>
<evidence type="ECO:0000313" key="9">
    <source>
        <dbReference type="Proteomes" id="UP000193144"/>
    </source>
</evidence>
<feature type="region of interest" description="Disordered" evidence="6">
    <location>
        <begin position="244"/>
        <end position="320"/>
    </location>
</feature>
<keyword evidence="3 5" id="KW-0694">RNA-binding</keyword>
<dbReference type="InterPro" id="IPR034809">
    <property type="entry name" value="Nop4_RRM4"/>
</dbReference>
<dbReference type="GO" id="GO:0003729">
    <property type="term" value="F:mRNA binding"/>
    <property type="evidence" value="ECO:0007669"/>
    <property type="project" value="TreeGrafter"/>
</dbReference>
<keyword evidence="9" id="KW-1185">Reference proteome</keyword>
<dbReference type="CDD" id="cd12677">
    <property type="entry name" value="RRM4_Nop4p"/>
    <property type="match status" value="1"/>
</dbReference>
<feature type="domain" description="RRM" evidence="7">
    <location>
        <begin position="43"/>
        <end position="121"/>
    </location>
</feature>
<name>A0A1Y2A349_9PLEO</name>
<dbReference type="AlphaFoldDB" id="A0A1Y2A349"/>
<dbReference type="Proteomes" id="UP000193144">
    <property type="component" value="Unassembled WGS sequence"/>
</dbReference>
<feature type="compositionally biased region" description="Basic residues" evidence="6">
    <location>
        <begin position="702"/>
        <end position="714"/>
    </location>
</feature>
<evidence type="ECO:0000256" key="3">
    <source>
        <dbReference type="ARBA" id="ARBA00022884"/>
    </source>
</evidence>
<dbReference type="SMART" id="SM00360">
    <property type="entry name" value="RRM"/>
    <property type="match status" value="4"/>
</dbReference>
<dbReference type="Pfam" id="PF00076">
    <property type="entry name" value="RRM_1"/>
    <property type="match status" value="3"/>
</dbReference>
<dbReference type="InterPro" id="IPR034808">
    <property type="entry name" value="Nop4p_RRM3"/>
</dbReference>
<sequence>MGPRRKRQRLSEDGAEAVSAIDEPEHPPNAIETAPKVDATQKRSLFVRSLAATVTTEDLTEHFSESYPIKHATVVLDPVTKQCKGYGFVTFADAEDAQRARDELDKSELKGRKIRIEIAEPRHRDVDSDIPGQKRGVPSAVAVEAKAVRDKERKEQSQAPKLIIRNLPWSIKTPDELSVLFRSYGKVRQAILPKKPDGLLHGFGIVLLRGRPNAEKAIAGLNGKEIDGRPIAVDWAVEKETWQKLQTSAREEEVQNRPVQEKPAAIPSEELVAGSDLDGSDSEDDDASGSEDNADLEDMSDSEDGGVEIHTESAKPKPNYPTLFIRNLPFSADDESLKEHFEQFGHIRYARVVLDHETERPKGTGFVCFGQEEDAANCLKGIPRTKLKTTTAEKEGTTFTVTRSILENEDADPTGKYTMDGRVLHISRAVDKSEAVRLTAEGAASRFNRDKDKRRLYLLSEGTISTDSPLYQKLSPSEITLREASAKQRKQLIQSNPSLHLSLTRLSIRNIPRSITSKDLKALARRAVVGFAEDVKAGKREKLNKEERLRGGADMLVAEKMRKKRGKGIVKQAKIVFETPEGSKVAEDAGAGRSRGYGFIEYYTHRSALMGLRWLNGHAVDYRVKGELPKGKKQAKEAMEDRKKRLIVEFAIENANVVHRRNDMEQKAREQQPQPNGQGKAVGYGNGRMGTAGADAEAPGKGKGKGKGGLKKRKRDSEPQETQMGSGPRKGTAGVKKGTSSGATTGDAEDGKDKDKDKDGKLAQRSDIIRKKRMARRAKKAGKRA</sequence>
<dbReference type="OrthoDB" id="267048at2759"/>
<dbReference type="InterPro" id="IPR051945">
    <property type="entry name" value="RRM_MRD1_RNA_proc_ribogen"/>
</dbReference>
<evidence type="ECO:0000256" key="2">
    <source>
        <dbReference type="ARBA" id="ARBA00022737"/>
    </source>
</evidence>
<dbReference type="CDD" id="cd12676">
    <property type="entry name" value="RRM3_Nop4p"/>
    <property type="match status" value="1"/>
</dbReference>
<dbReference type="PANTHER" id="PTHR48039">
    <property type="entry name" value="RNA-BINDING MOTIF PROTEIN 14B"/>
    <property type="match status" value="1"/>
</dbReference>
<dbReference type="EMBL" id="MCFA01000015">
    <property type="protein sequence ID" value="ORY16953.1"/>
    <property type="molecule type" value="Genomic_DNA"/>
</dbReference>
<evidence type="ECO:0000259" key="7">
    <source>
        <dbReference type="PROSITE" id="PS50102"/>
    </source>
</evidence>
<evidence type="ECO:0000256" key="5">
    <source>
        <dbReference type="PROSITE-ProRule" id="PRU00176"/>
    </source>
</evidence>
<dbReference type="STRING" id="1231657.A0A1Y2A349"/>
<feature type="compositionally biased region" description="Acidic residues" evidence="6">
    <location>
        <begin position="278"/>
        <end position="306"/>
    </location>
</feature>
<keyword evidence="2" id="KW-0677">Repeat</keyword>
<accession>A0A1Y2A349</accession>
<feature type="compositionally biased region" description="Gly residues" evidence="6">
    <location>
        <begin position="680"/>
        <end position="690"/>
    </location>
</feature>
<feature type="domain" description="RRM" evidence="7">
    <location>
        <begin position="504"/>
        <end position="653"/>
    </location>
</feature>
<gene>
    <name evidence="8" type="ORF">BCR34DRAFT_75036</name>
</gene>
<feature type="domain" description="RRM" evidence="7">
    <location>
        <begin position="160"/>
        <end position="238"/>
    </location>
</feature>
<comment type="caution">
    <text evidence="8">The sequence shown here is derived from an EMBL/GenBank/DDBJ whole genome shotgun (WGS) entry which is preliminary data.</text>
</comment>
<feature type="compositionally biased region" description="Basic residues" evidence="6">
    <location>
        <begin position="770"/>
        <end position="785"/>
    </location>
</feature>
<evidence type="ECO:0000256" key="4">
    <source>
        <dbReference type="ARBA" id="ARBA00023242"/>
    </source>
</evidence>